<dbReference type="Proteomes" id="UP000663852">
    <property type="component" value="Unassembled WGS sequence"/>
</dbReference>
<dbReference type="EMBL" id="CAJNOR010012708">
    <property type="protein sequence ID" value="CAF1669341.1"/>
    <property type="molecule type" value="Genomic_DNA"/>
</dbReference>
<proteinExistence type="predicted"/>
<sequence length="137" mass="15301">MFNVPNMPKDFRSVTNYLKRNNPILLEGNHSFICSSCGNRCANASKCDSTRCQSSNLSVRRSTAVIVFPLASQICSILERETLIMPTYESNFCNDILNSQRSQEIASKEGQTTPTRNYATLTLNTDGVLLKRISQSL</sequence>
<comment type="caution">
    <text evidence="2">The sequence shown here is derived from an EMBL/GenBank/DDBJ whole genome shotgun (WGS) entry which is preliminary data.</text>
</comment>
<organism evidence="2 3">
    <name type="scientific">Adineta ricciae</name>
    <name type="common">Rotifer</name>
    <dbReference type="NCBI Taxonomy" id="249248"/>
    <lineage>
        <taxon>Eukaryota</taxon>
        <taxon>Metazoa</taxon>
        <taxon>Spiralia</taxon>
        <taxon>Gnathifera</taxon>
        <taxon>Rotifera</taxon>
        <taxon>Eurotatoria</taxon>
        <taxon>Bdelloidea</taxon>
        <taxon>Adinetida</taxon>
        <taxon>Adinetidae</taxon>
        <taxon>Adineta</taxon>
    </lineage>
</organism>
<evidence type="ECO:0000313" key="1">
    <source>
        <dbReference type="EMBL" id="CAF1515116.1"/>
    </source>
</evidence>
<dbReference type="EMBL" id="CAJNOJ010000725">
    <property type="protein sequence ID" value="CAF1515116.1"/>
    <property type="molecule type" value="Genomic_DNA"/>
</dbReference>
<evidence type="ECO:0000313" key="3">
    <source>
        <dbReference type="Proteomes" id="UP000663828"/>
    </source>
</evidence>
<name>A0A816G559_ADIRI</name>
<dbReference type="AlphaFoldDB" id="A0A816G559"/>
<gene>
    <name evidence="1" type="ORF">EDS130_LOCUS43506</name>
    <name evidence="2" type="ORF">XAT740_LOCUS58368</name>
</gene>
<reference evidence="2" key="1">
    <citation type="submission" date="2021-02" db="EMBL/GenBank/DDBJ databases">
        <authorList>
            <person name="Nowell W R."/>
        </authorList>
    </citation>
    <scope>NUCLEOTIDE SEQUENCE</scope>
</reference>
<keyword evidence="3" id="KW-1185">Reference proteome</keyword>
<dbReference type="Proteomes" id="UP000663828">
    <property type="component" value="Unassembled WGS sequence"/>
</dbReference>
<dbReference type="OrthoDB" id="10032311at2759"/>
<protein>
    <submittedName>
        <fullName evidence="2">Uncharacterized protein</fullName>
    </submittedName>
</protein>
<accession>A0A816G559</accession>
<evidence type="ECO:0000313" key="2">
    <source>
        <dbReference type="EMBL" id="CAF1669341.1"/>
    </source>
</evidence>